<accession>A0A1V8TVB3</accession>
<evidence type="ECO:0000256" key="1">
    <source>
        <dbReference type="ARBA" id="ARBA00006442"/>
    </source>
</evidence>
<keyword evidence="8" id="KW-1185">Reference proteome</keyword>
<dbReference type="FunCoup" id="A0A1V8TVB3">
    <property type="interactions" value="717"/>
</dbReference>
<dbReference type="InParanoid" id="A0A1V8TVB3"/>
<protein>
    <recommendedName>
        <fullName evidence="6">FAD/NAD(P)-binding domain-containing protein</fullName>
    </recommendedName>
</protein>
<evidence type="ECO:0000256" key="3">
    <source>
        <dbReference type="ARBA" id="ARBA00022827"/>
    </source>
</evidence>
<comment type="similarity">
    <text evidence="1">Belongs to the FAD-dependent oxidoreductase family.</text>
</comment>
<keyword evidence="2" id="KW-0285">Flavoprotein</keyword>
<gene>
    <name evidence="7" type="ORF">B0A48_00659</name>
</gene>
<dbReference type="PRINTS" id="PR00469">
    <property type="entry name" value="PNDRDTASEII"/>
</dbReference>
<dbReference type="Gene3D" id="3.50.50.100">
    <property type="match status" value="1"/>
</dbReference>
<evidence type="ECO:0000256" key="4">
    <source>
        <dbReference type="ARBA" id="ARBA00023002"/>
    </source>
</evidence>
<keyword evidence="3" id="KW-0274">FAD</keyword>
<dbReference type="InterPro" id="IPR036188">
    <property type="entry name" value="FAD/NAD-bd_sf"/>
</dbReference>
<dbReference type="GO" id="GO:0005737">
    <property type="term" value="C:cytoplasm"/>
    <property type="evidence" value="ECO:0007669"/>
    <property type="project" value="TreeGrafter"/>
</dbReference>
<dbReference type="SUPFAM" id="SSF51905">
    <property type="entry name" value="FAD/NAD(P)-binding domain"/>
    <property type="match status" value="1"/>
</dbReference>
<evidence type="ECO:0000313" key="8">
    <source>
        <dbReference type="Proteomes" id="UP000192596"/>
    </source>
</evidence>
<evidence type="ECO:0000259" key="6">
    <source>
        <dbReference type="Pfam" id="PF07992"/>
    </source>
</evidence>
<dbReference type="PANTHER" id="PTHR43735:SF3">
    <property type="entry name" value="FERROPTOSIS SUPPRESSOR PROTEIN 1"/>
    <property type="match status" value="1"/>
</dbReference>
<reference evidence="8" key="1">
    <citation type="submission" date="2017-03" db="EMBL/GenBank/DDBJ databases">
        <title>Genomes of endolithic fungi from Antarctica.</title>
        <authorList>
            <person name="Coleine C."/>
            <person name="Masonjones S."/>
            <person name="Stajich J.E."/>
        </authorList>
    </citation>
    <scope>NUCLEOTIDE SEQUENCE [LARGE SCALE GENOMIC DNA]</scope>
    <source>
        <strain evidence="8">CCFEE 5527</strain>
    </source>
</reference>
<dbReference type="PRINTS" id="PR00368">
    <property type="entry name" value="FADPNR"/>
</dbReference>
<dbReference type="Pfam" id="PF07992">
    <property type="entry name" value="Pyr_redox_2"/>
    <property type="match status" value="1"/>
</dbReference>
<organism evidence="7 8">
    <name type="scientific">Cryoendolithus antarcticus</name>
    <dbReference type="NCBI Taxonomy" id="1507870"/>
    <lineage>
        <taxon>Eukaryota</taxon>
        <taxon>Fungi</taxon>
        <taxon>Dikarya</taxon>
        <taxon>Ascomycota</taxon>
        <taxon>Pezizomycotina</taxon>
        <taxon>Dothideomycetes</taxon>
        <taxon>Dothideomycetidae</taxon>
        <taxon>Cladosporiales</taxon>
        <taxon>Cladosporiaceae</taxon>
        <taxon>Cryoendolithus</taxon>
    </lineage>
</organism>
<dbReference type="EMBL" id="NAJO01000001">
    <property type="protein sequence ID" value="OQO15276.1"/>
    <property type="molecule type" value="Genomic_DNA"/>
</dbReference>
<dbReference type="STRING" id="1507870.A0A1V8TVB3"/>
<comment type="caution">
    <text evidence="7">The sequence shown here is derived from an EMBL/GenBank/DDBJ whole genome shotgun (WGS) entry which is preliminary data.</text>
</comment>
<dbReference type="OrthoDB" id="202203at2759"/>
<name>A0A1V8TVB3_9PEZI</name>
<evidence type="ECO:0000256" key="2">
    <source>
        <dbReference type="ARBA" id="ARBA00022630"/>
    </source>
</evidence>
<dbReference type="Proteomes" id="UP000192596">
    <property type="component" value="Unassembled WGS sequence"/>
</dbReference>
<feature type="domain" description="FAD/NAD(P)-binding" evidence="6">
    <location>
        <begin position="55"/>
        <end position="397"/>
    </location>
</feature>
<dbReference type="PANTHER" id="PTHR43735">
    <property type="entry name" value="APOPTOSIS-INDUCING FACTOR 1"/>
    <property type="match status" value="1"/>
</dbReference>
<keyword evidence="4" id="KW-0560">Oxidoreductase</keyword>
<evidence type="ECO:0000313" key="7">
    <source>
        <dbReference type="EMBL" id="OQO15276.1"/>
    </source>
</evidence>
<feature type="region of interest" description="Disordered" evidence="5">
    <location>
        <begin position="1"/>
        <end position="46"/>
    </location>
</feature>
<proteinExistence type="inferred from homology"/>
<dbReference type="InterPro" id="IPR023753">
    <property type="entry name" value="FAD/NAD-binding_dom"/>
</dbReference>
<dbReference type="GO" id="GO:0004174">
    <property type="term" value="F:electron-transferring-flavoprotein dehydrogenase activity"/>
    <property type="evidence" value="ECO:0007669"/>
    <property type="project" value="TreeGrafter"/>
</dbReference>
<sequence length="427" mass="46063">MAAHVVDPLLSQANAHDSTNHRRTASKFAPPPTPGHRPASLHSKAPTGTAAEPLNIVILGASFGGLSCAHALLDDIWPQLRTTSTAPNYRLIIVSPSTHIYWNIGAPRALVAPGLVSVEEAFIPLEPGFHRHRGLPVTFIQGSVIAWEVPEKLLTIDLHDRAARAKFKTVRPRNAYDSDVGIQRLEYHALILATGTSAHSDLLSLHGSHLNTLGALSAAHHRLAGAKTIIVGGGGCSGVEVAGQLATYLNYRGRGVARRRVKKEEWKQILLIASTDALLPGIKPKVGQKAIKALKALGIEVRLNTRIVAVKEDFDLTGQVKVELDDETAMVVDAYIACTGVFPNTKFVPKHLLDDKGYVATNPKTMRLDKIGYPGVFALGDCAAYSSNYVMDVYTAVPIVLHNLLNGPPRPRTPLGLPLRRQPGPDR</sequence>
<dbReference type="AlphaFoldDB" id="A0A1V8TVB3"/>
<dbReference type="GO" id="GO:0050660">
    <property type="term" value="F:flavin adenine dinucleotide binding"/>
    <property type="evidence" value="ECO:0007669"/>
    <property type="project" value="TreeGrafter"/>
</dbReference>
<evidence type="ECO:0000256" key="5">
    <source>
        <dbReference type="SAM" id="MobiDB-lite"/>
    </source>
</evidence>